<gene>
    <name evidence="2" type="ORF">SAMN05660472_02543</name>
</gene>
<evidence type="ECO:0000313" key="3">
    <source>
        <dbReference type="Proteomes" id="UP000198718"/>
    </source>
</evidence>
<evidence type="ECO:0000313" key="2">
    <source>
        <dbReference type="EMBL" id="SDL06246.1"/>
    </source>
</evidence>
<keyword evidence="1" id="KW-1133">Transmembrane helix</keyword>
<feature type="transmembrane region" description="Helical" evidence="1">
    <location>
        <begin position="124"/>
        <end position="146"/>
    </location>
</feature>
<dbReference type="EMBL" id="FNFP01000007">
    <property type="protein sequence ID" value="SDL06246.1"/>
    <property type="molecule type" value="Genomic_DNA"/>
</dbReference>
<name>A0A1G9H007_9FIRM</name>
<proteinExistence type="predicted"/>
<keyword evidence="3" id="KW-1185">Reference proteome</keyword>
<keyword evidence="1" id="KW-0472">Membrane</keyword>
<organism evidence="2 3">
    <name type="scientific">Natronincola ferrireducens</name>
    <dbReference type="NCBI Taxonomy" id="393762"/>
    <lineage>
        <taxon>Bacteria</taxon>
        <taxon>Bacillati</taxon>
        <taxon>Bacillota</taxon>
        <taxon>Clostridia</taxon>
        <taxon>Peptostreptococcales</taxon>
        <taxon>Natronincolaceae</taxon>
        <taxon>Natronincola</taxon>
    </lineage>
</organism>
<feature type="transmembrane region" description="Helical" evidence="1">
    <location>
        <begin position="7"/>
        <end position="28"/>
    </location>
</feature>
<dbReference type="OrthoDB" id="1921751at2"/>
<dbReference type="STRING" id="393762.SAMN05660472_02543"/>
<keyword evidence="1" id="KW-0812">Transmembrane</keyword>
<evidence type="ECO:0000256" key="1">
    <source>
        <dbReference type="SAM" id="Phobius"/>
    </source>
</evidence>
<dbReference type="Proteomes" id="UP000198718">
    <property type="component" value="Unassembled WGS sequence"/>
</dbReference>
<reference evidence="2 3" key="1">
    <citation type="submission" date="2016-10" db="EMBL/GenBank/DDBJ databases">
        <authorList>
            <person name="de Groot N.N."/>
        </authorList>
    </citation>
    <scope>NUCLEOTIDE SEQUENCE [LARGE SCALE GENOMIC DNA]</scope>
    <source>
        <strain evidence="2 3">DSM 18346</strain>
    </source>
</reference>
<dbReference type="AlphaFoldDB" id="A0A1G9H007"/>
<protein>
    <submittedName>
        <fullName evidence="2">Uncharacterized protein</fullName>
    </submittedName>
</protein>
<feature type="transmembrane region" description="Helical" evidence="1">
    <location>
        <begin position="68"/>
        <end position="87"/>
    </location>
</feature>
<sequence length="155" mass="18682">MTKHRALMISLISIILFNIFFMIMLIWYQDIIILPSDFSRWGITEEYYWWYMDRPPISNETTVIAVNYILKLMFSSIFLLEVFYIISNNKYKHLVKKKNLLISIIISSIVYFLSLFFIKYKTEHYRLFMTLISTEILSLILLNLLLRITKEIVKS</sequence>
<feature type="transmembrane region" description="Helical" evidence="1">
    <location>
        <begin position="99"/>
        <end position="118"/>
    </location>
</feature>
<accession>A0A1G9H007</accession>